<dbReference type="OrthoDB" id="78816at2759"/>
<dbReference type="InterPro" id="IPR036397">
    <property type="entry name" value="RNaseH_sf"/>
</dbReference>
<evidence type="ECO:0000313" key="3">
    <source>
        <dbReference type="EMBL" id="OQR85793.1"/>
    </source>
</evidence>
<feature type="domain" description="DUF7769" evidence="2">
    <location>
        <begin position="22"/>
        <end position="76"/>
    </location>
</feature>
<name>A0A1V9YJ72_ACHHY</name>
<organism evidence="3 4">
    <name type="scientific">Achlya hypogyna</name>
    <name type="common">Oomycete</name>
    <name type="synonym">Protoachlya hypogyna</name>
    <dbReference type="NCBI Taxonomy" id="1202772"/>
    <lineage>
        <taxon>Eukaryota</taxon>
        <taxon>Sar</taxon>
        <taxon>Stramenopiles</taxon>
        <taxon>Oomycota</taxon>
        <taxon>Saprolegniomycetes</taxon>
        <taxon>Saprolegniales</taxon>
        <taxon>Achlyaceae</taxon>
        <taxon>Achlya</taxon>
    </lineage>
</organism>
<sequence>MSRFSRPRATSPVGGARARSNLTEHERRGVYDRLLAVSVDDLLPRTAYREVAEHFHCSPCTVKRVWARGQRSIAAGSLATVVTSKICGIRAHAGDIEAKIKAVPHHLRQPLRSLASQAAIPKTALIWHMKASTRLKARSSYVRPMLTDANKRARLASASSFVRPSSGGTNTFVNMHDYVHVDEKWFYLTKVKRRFYVYDDEKEFHQLPSYWIVPRSAKEIVDKYINVNTSQHPIRLPGHLHGAMVFNLDQADKTYFADAL</sequence>
<gene>
    <name evidence="3" type="ORF">ACHHYP_20544</name>
</gene>
<dbReference type="Proteomes" id="UP000243579">
    <property type="component" value="Unassembled WGS sequence"/>
</dbReference>
<dbReference type="PANTHER" id="PTHR33889">
    <property type="entry name" value="OS04G0681850 PROTEIN"/>
    <property type="match status" value="1"/>
</dbReference>
<reference evidence="3 4" key="1">
    <citation type="journal article" date="2014" name="Genome Biol. Evol.">
        <title>The secreted proteins of Achlya hypogyna and Thraustotheca clavata identify the ancestral oomycete secretome and reveal gene acquisitions by horizontal gene transfer.</title>
        <authorList>
            <person name="Misner I."/>
            <person name="Blouin N."/>
            <person name="Leonard G."/>
            <person name="Richards T.A."/>
            <person name="Lane C.E."/>
        </authorList>
    </citation>
    <scope>NUCLEOTIDE SEQUENCE [LARGE SCALE GENOMIC DNA]</scope>
    <source>
        <strain evidence="3 4">ATCC 48635</strain>
    </source>
</reference>
<dbReference type="InterPro" id="IPR056671">
    <property type="entry name" value="DUF7769"/>
</dbReference>
<evidence type="ECO:0000256" key="1">
    <source>
        <dbReference type="SAM" id="MobiDB-lite"/>
    </source>
</evidence>
<accession>A0A1V9YJ72</accession>
<dbReference type="GO" id="GO:0003676">
    <property type="term" value="F:nucleic acid binding"/>
    <property type="evidence" value="ECO:0007669"/>
    <property type="project" value="InterPro"/>
</dbReference>
<dbReference type="EMBL" id="JNBR01001587">
    <property type="protein sequence ID" value="OQR85793.1"/>
    <property type="molecule type" value="Genomic_DNA"/>
</dbReference>
<protein>
    <recommendedName>
        <fullName evidence="2">DUF7769 domain-containing protein</fullName>
    </recommendedName>
</protein>
<evidence type="ECO:0000313" key="4">
    <source>
        <dbReference type="Proteomes" id="UP000243579"/>
    </source>
</evidence>
<dbReference type="AlphaFoldDB" id="A0A1V9YJ72"/>
<evidence type="ECO:0000259" key="2">
    <source>
        <dbReference type="Pfam" id="PF24964"/>
    </source>
</evidence>
<proteinExistence type="predicted"/>
<dbReference type="Pfam" id="PF24964">
    <property type="entry name" value="DUF7769"/>
    <property type="match status" value="1"/>
</dbReference>
<dbReference type="Gene3D" id="3.30.420.10">
    <property type="entry name" value="Ribonuclease H-like superfamily/Ribonuclease H"/>
    <property type="match status" value="1"/>
</dbReference>
<feature type="region of interest" description="Disordered" evidence="1">
    <location>
        <begin position="1"/>
        <end position="21"/>
    </location>
</feature>
<dbReference type="PANTHER" id="PTHR33889:SF1">
    <property type="entry name" value="OS03G0834800 PROTEIN"/>
    <property type="match status" value="1"/>
</dbReference>
<keyword evidence="4" id="KW-1185">Reference proteome</keyword>
<comment type="caution">
    <text evidence="3">The sequence shown here is derived from an EMBL/GenBank/DDBJ whole genome shotgun (WGS) entry which is preliminary data.</text>
</comment>